<protein>
    <recommendedName>
        <fullName evidence="3">Encoded protein</fullName>
    </recommendedName>
</protein>
<name>A0ABQ7FV94_DUNSA</name>
<reference evidence="1" key="1">
    <citation type="submission" date="2017-08" db="EMBL/GenBank/DDBJ databases">
        <authorList>
            <person name="Polle J.E."/>
            <person name="Barry K."/>
            <person name="Cushman J."/>
            <person name="Schmutz J."/>
            <person name="Tran D."/>
            <person name="Hathwaick L.T."/>
            <person name="Yim W.C."/>
            <person name="Jenkins J."/>
            <person name="Mckie-Krisberg Z.M."/>
            <person name="Prochnik S."/>
            <person name="Lindquist E."/>
            <person name="Dockter R.B."/>
            <person name="Adam C."/>
            <person name="Molina H."/>
            <person name="Bunkerborg J."/>
            <person name="Jin E."/>
            <person name="Buchheim M."/>
            <person name="Magnuson J."/>
        </authorList>
    </citation>
    <scope>NUCLEOTIDE SEQUENCE</scope>
    <source>
        <strain evidence="1">CCAP 19/18</strain>
    </source>
</reference>
<proteinExistence type="predicted"/>
<keyword evidence="2" id="KW-1185">Reference proteome</keyword>
<organism evidence="1 2">
    <name type="scientific">Dunaliella salina</name>
    <name type="common">Green alga</name>
    <name type="synonym">Protococcus salinus</name>
    <dbReference type="NCBI Taxonomy" id="3046"/>
    <lineage>
        <taxon>Eukaryota</taxon>
        <taxon>Viridiplantae</taxon>
        <taxon>Chlorophyta</taxon>
        <taxon>core chlorophytes</taxon>
        <taxon>Chlorophyceae</taxon>
        <taxon>CS clade</taxon>
        <taxon>Chlamydomonadales</taxon>
        <taxon>Dunaliellaceae</taxon>
        <taxon>Dunaliella</taxon>
    </lineage>
</organism>
<dbReference type="Proteomes" id="UP000815325">
    <property type="component" value="Unassembled WGS sequence"/>
</dbReference>
<evidence type="ECO:0008006" key="3">
    <source>
        <dbReference type="Google" id="ProtNLM"/>
    </source>
</evidence>
<evidence type="ECO:0000313" key="1">
    <source>
        <dbReference type="EMBL" id="KAF5826312.1"/>
    </source>
</evidence>
<comment type="caution">
    <text evidence="1">The sequence shown here is derived from an EMBL/GenBank/DDBJ whole genome shotgun (WGS) entry which is preliminary data.</text>
</comment>
<accession>A0ABQ7FV94</accession>
<sequence>MVVKTCEESQPLVPCAPRTMHSRSAHLFPEPLSWSNGPRMSFDRRRSEGFSLRSRWCTKDHRHAAWAWRRHAPKAPQIVLTPCSMAIQAYRALDCNVVFIHCAWWPRVCGGGPCTLHA</sequence>
<dbReference type="EMBL" id="MU071047">
    <property type="protein sequence ID" value="KAF5826312.1"/>
    <property type="molecule type" value="Genomic_DNA"/>
</dbReference>
<gene>
    <name evidence="1" type="ORF">DUNSADRAFT_3646</name>
</gene>
<evidence type="ECO:0000313" key="2">
    <source>
        <dbReference type="Proteomes" id="UP000815325"/>
    </source>
</evidence>